<dbReference type="PROSITE" id="PS50042">
    <property type="entry name" value="CNMP_BINDING_3"/>
    <property type="match status" value="1"/>
</dbReference>
<feature type="domain" description="Cyclic nucleotide-binding" evidence="2">
    <location>
        <begin position="465"/>
        <end position="577"/>
    </location>
</feature>
<evidence type="ECO:0000313" key="3">
    <source>
        <dbReference type="EMBL" id="CAJ1383397.1"/>
    </source>
</evidence>
<evidence type="ECO:0000259" key="2">
    <source>
        <dbReference type="PROSITE" id="PS50042"/>
    </source>
</evidence>
<feature type="region of interest" description="Disordered" evidence="1">
    <location>
        <begin position="415"/>
        <end position="449"/>
    </location>
</feature>
<feature type="region of interest" description="Disordered" evidence="1">
    <location>
        <begin position="122"/>
        <end position="151"/>
    </location>
</feature>
<feature type="compositionally biased region" description="Basic and acidic residues" evidence="1">
    <location>
        <begin position="83"/>
        <end position="92"/>
    </location>
</feature>
<dbReference type="AlphaFoldDB" id="A0AA36I971"/>
<dbReference type="Gene3D" id="2.60.120.10">
    <property type="entry name" value="Jelly Rolls"/>
    <property type="match status" value="1"/>
</dbReference>
<comment type="caution">
    <text evidence="3">The sequence shown here is derived from an EMBL/GenBank/DDBJ whole genome shotgun (WGS) entry which is preliminary data.</text>
</comment>
<dbReference type="Proteomes" id="UP001178507">
    <property type="component" value="Unassembled WGS sequence"/>
</dbReference>
<dbReference type="SUPFAM" id="SSF51206">
    <property type="entry name" value="cAMP-binding domain-like"/>
    <property type="match status" value="2"/>
</dbReference>
<dbReference type="SUPFAM" id="SSF48452">
    <property type="entry name" value="TPR-like"/>
    <property type="match status" value="1"/>
</dbReference>
<name>A0AA36I971_9DINO</name>
<feature type="compositionally biased region" description="Acidic residues" evidence="1">
    <location>
        <begin position="31"/>
        <end position="41"/>
    </location>
</feature>
<feature type="region of interest" description="Disordered" evidence="1">
    <location>
        <begin position="313"/>
        <end position="335"/>
    </location>
</feature>
<dbReference type="CDD" id="cd00038">
    <property type="entry name" value="CAP_ED"/>
    <property type="match status" value="1"/>
</dbReference>
<protein>
    <recommendedName>
        <fullName evidence="2">Cyclic nucleotide-binding domain-containing protein</fullName>
    </recommendedName>
</protein>
<dbReference type="InterPro" id="IPR000595">
    <property type="entry name" value="cNMP-bd_dom"/>
</dbReference>
<organism evidence="3 4">
    <name type="scientific">Effrenium voratum</name>
    <dbReference type="NCBI Taxonomy" id="2562239"/>
    <lineage>
        <taxon>Eukaryota</taxon>
        <taxon>Sar</taxon>
        <taxon>Alveolata</taxon>
        <taxon>Dinophyceae</taxon>
        <taxon>Suessiales</taxon>
        <taxon>Symbiodiniaceae</taxon>
        <taxon>Effrenium</taxon>
    </lineage>
</organism>
<dbReference type="Pfam" id="PF00027">
    <property type="entry name" value="cNMP_binding"/>
    <property type="match status" value="1"/>
</dbReference>
<feature type="compositionally biased region" description="Basic and acidic residues" evidence="1">
    <location>
        <begin position="42"/>
        <end position="55"/>
    </location>
</feature>
<dbReference type="InterPro" id="IPR014710">
    <property type="entry name" value="RmlC-like_jellyroll"/>
</dbReference>
<dbReference type="InterPro" id="IPR011990">
    <property type="entry name" value="TPR-like_helical_dom_sf"/>
</dbReference>
<dbReference type="InterPro" id="IPR018490">
    <property type="entry name" value="cNMP-bd_dom_sf"/>
</dbReference>
<evidence type="ECO:0000313" key="4">
    <source>
        <dbReference type="Proteomes" id="UP001178507"/>
    </source>
</evidence>
<dbReference type="SMART" id="SM00100">
    <property type="entry name" value="cNMP"/>
    <property type="match status" value="1"/>
</dbReference>
<dbReference type="Gene3D" id="1.25.40.10">
    <property type="entry name" value="Tetratricopeptide repeat domain"/>
    <property type="match status" value="1"/>
</dbReference>
<dbReference type="EMBL" id="CAUJNA010001013">
    <property type="protein sequence ID" value="CAJ1383397.1"/>
    <property type="molecule type" value="Genomic_DNA"/>
</dbReference>
<feature type="region of interest" description="Disordered" evidence="1">
    <location>
        <begin position="689"/>
        <end position="708"/>
    </location>
</feature>
<feature type="compositionally biased region" description="Acidic residues" evidence="1">
    <location>
        <begin position="424"/>
        <end position="446"/>
    </location>
</feature>
<sequence length="895" mass="98415">MASKRHLQKFSEDSNGSQASGAALGSMPFADGEDSDLVEHEEDVKHEEDVEHEDVSGSSNSNSNSSDDSGTSSESFADDSQDLPDREVMLPERKRKGFNVAVANLAEQSVLKDGYLLPAVEGSEVSDTEQEATKPDDGPAPTQTETSKRRLGIMLTPVGRLEPEQQAPEGQAQRDNVKKDPAAAFPLFWEEDDDFPVFMVQTSLDPVQLEKAVLHYRSLPPSQFRQYHCLVNLACCLMSLNQARHARSHLEQAAVSLPNRASAQLNLIACCLRIRDRAAALQALHQALRNAEDLQADDHRLLLRTRKELTAKIEKSGSRKAGAGQSKDASKQVRRRPAARYQVITRLEAWQMRKELLALRSTDATEEVKPPWRRRHVYSQDSEQAIYSKKARWQPLSPEAFASLRQAFAEMAERQEVSAFGAQSDEEEDSDSDESSDDSEEEDGTDASERCKAARAYAAIKALPCMKALAKESAIAVLQAGELVDYERDSQIFEQGDPALHVYIVVRGSVSIRVLIPGLGQDRIPVETLYDGQIFGDAKVASWNDAEAPPQRKAGARAQEATCLLRIPAAAYRQALGLDRKRPIRKSSFGEADEEGAALLPDVRRKVHAMARSPLFAGATTNNLVLLASNLQEVSLRYDDVFVEIDQALQACFLISAGYLRVAVPGVDMEARLGSLDDASRVIGMGRLPERSGEASRPGSATGAIGSTSSEIKTAKLPSRFSLNKNSVELPVFQLGERPLLLPPRSTSSVVSARSTRLTPRKPGTPRRGTPWQHCLRQTRVAPFTGAAEGDIELCHLHAGEAFGLAALYDPKGECPYLSSGEVRVQSSEAKILVLTPGSLVYLSETVSRSLVEKAKKQEDPIAPSLQSIKRERLNRSKWIVRKHKVLHRVVMRED</sequence>
<evidence type="ECO:0000256" key="1">
    <source>
        <dbReference type="SAM" id="MobiDB-lite"/>
    </source>
</evidence>
<keyword evidence="4" id="KW-1185">Reference proteome</keyword>
<gene>
    <name evidence="3" type="ORF">EVOR1521_LOCUS10527</name>
</gene>
<reference evidence="3" key="1">
    <citation type="submission" date="2023-08" db="EMBL/GenBank/DDBJ databases">
        <authorList>
            <person name="Chen Y."/>
            <person name="Shah S."/>
            <person name="Dougan E. K."/>
            <person name="Thang M."/>
            <person name="Chan C."/>
        </authorList>
    </citation>
    <scope>NUCLEOTIDE SEQUENCE</scope>
</reference>
<feature type="region of interest" description="Disordered" evidence="1">
    <location>
        <begin position="749"/>
        <end position="771"/>
    </location>
</feature>
<proteinExistence type="predicted"/>
<accession>A0AA36I971</accession>
<feature type="compositionally biased region" description="Low complexity" evidence="1">
    <location>
        <begin position="56"/>
        <end position="75"/>
    </location>
</feature>
<feature type="compositionally biased region" description="Low complexity" evidence="1">
    <location>
        <begin position="699"/>
        <end position="708"/>
    </location>
</feature>
<feature type="region of interest" description="Disordered" evidence="1">
    <location>
        <begin position="1"/>
        <end position="95"/>
    </location>
</feature>